<dbReference type="RefSeq" id="WP_366292743.1">
    <property type="nucleotide sequence ID" value="NZ_CP159992.1"/>
</dbReference>
<sequence>MNKWEISLSWDLSGSGCEMLNAFIRQIIEVLYHMAVAKDPLFFEGALHRGEELIVKIVDF</sequence>
<gene>
    <name evidence="1" type="ORF">ABXS70_28365</name>
</gene>
<accession>A0AAU8NEP2</accession>
<organism evidence="1">
    <name type="scientific">Paenibacillus sp. AN1007</name>
    <dbReference type="NCBI Taxonomy" id="3151385"/>
    <lineage>
        <taxon>Bacteria</taxon>
        <taxon>Bacillati</taxon>
        <taxon>Bacillota</taxon>
        <taxon>Bacilli</taxon>
        <taxon>Bacillales</taxon>
        <taxon>Paenibacillaceae</taxon>
        <taxon>Paenibacillus</taxon>
    </lineage>
</organism>
<name>A0AAU8NEP2_9BACL</name>
<dbReference type="AlphaFoldDB" id="A0AAU8NEP2"/>
<proteinExistence type="predicted"/>
<reference evidence="1" key="1">
    <citation type="submission" date="2024-05" db="EMBL/GenBank/DDBJ databases">
        <title>Draft genome assemblies of 36 bacteria isolated from hibernating arctic ground squirrels.</title>
        <authorList>
            <person name="McKee H."/>
            <person name="Mullen L."/>
            <person name="Drown D.M."/>
            <person name="Duddleston K.N."/>
        </authorList>
    </citation>
    <scope>NUCLEOTIDE SEQUENCE</scope>
    <source>
        <strain evidence="1">AN1007</strain>
    </source>
</reference>
<evidence type="ECO:0000313" key="1">
    <source>
        <dbReference type="EMBL" id="XCP94959.1"/>
    </source>
</evidence>
<dbReference type="EMBL" id="CP159992">
    <property type="protein sequence ID" value="XCP94959.1"/>
    <property type="molecule type" value="Genomic_DNA"/>
</dbReference>
<protein>
    <submittedName>
        <fullName evidence="1">Uncharacterized protein</fullName>
    </submittedName>
</protein>